<keyword evidence="3" id="KW-1185">Reference proteome</keyword>
<keyword evidence="2" id="KW-0378">Hydrolase</keyword>
<keyword evidence="2" id="KW-0269">Exonuclease</keyword>
<proteinExistence type="predicted"/>
<name>A0A9W4DMW5_9ACTN</name>
<evidence type="ECO:0000313" key="2">
    <source>
        <dbReference type="EMBL" id="CAG6392538.1"/>
    </source>
</evidence>
<keyword evidence="2" id="KW-0540">Nuclease</keyword>
<evidence type="ECO:0000256" key="1">
    <source>
        <dbReference type="SAM" id="MobiDB-lite"/>
    </source>
</evidence>
<sequence length="104" mass="10801">MDPLPPADLGVRGGRRDHRAAPHGVARPRRTVAADQAGGDRRAQPDGGARPALRRRRDRRGGVLAADVGAGGALRPRPARPRRQERGAVSGLTAGRAGRGPVTG</sequence>
<gene>
    <name evidence="2" type="ORF">SCOCK_170096</name>
</gene>
<evidence type="ECO:0000313" key="3">
    <source>
        <dbReference type="Proteomes" id="UP001152519"/>
    </source>
</evidence>
<accession>A0A9W4DMW5</accession>
<dbReference type="Proteomes" id="UP001152519">
    <property type="component" value="Unassembled WGS sequence"/>
</dbReference>
<dbReference type="AlphaFoldDB" id="A0A9W4DMW5"/>
<feature type="region of interest" description="Disordered" evidence="1">
    <location>
        <begin position="1"/>
        <end position="104"/>
    </location>
</feature>
<dbReference type="GO" id="GO:0004527">
    <property type="term" value="F:exonuclease activity"/>
    <property type="evidence" value="ECO:0007669"/>
    <property type="project" value="UniProtKB-KW"/>
</dbReference>
<organism evidence="2 3">
    <name type="scientific">Actinacidiphila cocklensis</name>
    <dbReference type="NCBI Taxonomy" id="887465"/>
    <lineage>
        <taxon>Bacteria</taxon>
        <taxon>Bacillati</taxon>
        <taxon>Actinomycetota</taxon>
        <taxon>Actinomycetes</taxon>
        <taxon>Kitasatosporales</taxon>
        <taxon>Streptomycetaceae</taxon>
        <taxon>Actinacidiphila</taxon>
    </lineage>
</organism>
<reference evidence="2" key="1">
    <citation type="submission" date="2021-05" db="EMBL/GenBank/DDBJ databases">
        <authorList>
            <person name="Arsene-Ploetze F."/>
        </authorList>
    </citation>
    <scope>NUCLEOTIDE SEQUENCE</scope>
    <source>
        <strain evidence="2">DSM 42138</strain>
    </source>
</reference>
<protein>
    <submittedName>
        <fullName evidence="2">Exonuclease SbcC</fullName>
    </submittedName>
</protein>
<dbReference type="EMBL" id="CAJSLV010000045">
    <property type="protein sequence ID" value="CAG6392538.1"/>
    <property type="molecule type" value="Genomic_DNA"/>
</dbReference>
<feature type="compositionally biased region" description="Low complexity" evidence="1">
    <location>
        <begin position="62"/>
        <end position="76"/>
    </location>
</feature>
<comment type="caution">
    <text evidence="2">The sequence shown here is derived from an EMBL/GenBank/DDBJ whole genome shotgun (WGS) entry which is preliminary data.</text>
</comment>